<dbReference type="GO" id="GO:0005886">
    <property type="term" value="C:plasma membrane"/>
    <property type="evidence" value="ECO:0007669"/>
    <property type="project" value="UniProtKB-SubCell"/>
</dbReference>
<evidence type="ECO:0000256" key="8">
    <source>
        <dbReference type="ARBA" id="ARBA00038436"/>
    </source>
</evidence>
<organism evidence="12 13">
    <name type="scientific">Prauserella rugosa</name>
    <dbReference type="NCBI Taxonomy" id="43354"/>
    <lineage>
        <taxon>Bacteria</taxon>
        <taxon>Bacillati</taxon>
        <taxon>Actinomycetota</taxon>
        <taxon>Actinomycetes</taxon>
        <taxon>Pseudonocardiales</taxon>
        <taxon>Pseudonocardiaceae</taxon>
        <taxon>Prauserella</taxon>
    </lineage>
</organism>
<feature type="transmembrane region" description="Helical" evidence="10">
    <location>
        <begin position="100"/>
        <end position="118"/>
    </location>
</feature>
<comment type="similarity">
    <text evidence="8">Belongs to the TRAP transporter small permease family.</text>
</comment>
<evidence type="ECO:0000259" key="11">
    <source>
        <dbReference type="Pfam" id="PF04290"/>
    </source>
</evidence>
<evidence type="ECO:0000256" key="5">
    <source>
        <dbReference type="ARBA" id="ARBA00022692"/>
    </source>
</evidence>
<dbReference type="GO" id="GO:0022857">
    <property type="term" value="F:transmembrane transporter activity"/>
    <property type="evidence" value="ECO:0007669"/>
    <property type="project" value="TreeGrafter"/>
</dbReference>
<keyword evidence="6 10" id="KW-1133">Transmembrane helix</keyword>
<dbReference type="OrthoDB" id="2085311at2"/>
<evidence type="ECO:0000256" key="6">
    <source>
        <dbReference type="ARBA" id="ARBA00022989"/>
    </source>
</evidence>
<keyword evidence="7 10" id="KW-0472">Membrane</keyword>
<dbReference type="Pfam" id="PF04290">
    <property type="entry name" value="DctQ"/>
    <property type="match status" value="1"/>
</dbReference>
<evidence type="ECO:0000313" key="12">
    <source>
        <dbReference type="EMBL" id="TWH19920.1"/>
    </source>
</evidence>
<comment type="caution">
    <text evidence="12">The sequence shown here is derived from an EMBL/GenBank/DDBJ whole genome shotgun (WGS) entry which is preliminary data.</text>
</comment>
<feature type="compositionally biased region" description="Acidic residues" evidence="9">
    <location>
        <begin position="210"/>
        <end position="220"/>
    </location>
</feature>
<accession>A0A660C8I8</accession>
<evidence type="ECO:0000256" key="1">
    <source>
        <dbReference type="ARBA" id="ARBA00004429"/>
    </source>
</evidence>
<protein>
    <submittedName>
        <fullName evidence="12">TRAP-type C4-dicarboxylate transport system permease small subunit</fullName>
    </submittedName>
</protein>
<dbReference type="PANTHER" id="PTHR35011">
    <property type="entry name" value="2,3-DIKETO-L-GULONATE TRAP TRANSPORTER SMALL PERMEASE PROTEIN YIAM"/>
    <property type="match status" value="1"/>
</dbReference>
<dbReference type="InterPro" id="IPR007387">
    <property type="entry name" value="TRAP_DctQ"/>
</dbReference>
<comment type="subcellular location">
    <subcellularLocation>
        <location evidence="1">Cell inner membrane</location>
        <topology evidence="1">Multi-pass membrane protein</topology>
    </subcellularLocation>
</comment>
<dbReference type="GO" id="GO:0015740">
    <property type="term" value="P:C4-dicarboxylate transport"/>
    <property type="evidence" value="ECO:0007669"/>
    <property type="project" value="TreeGrafter"/>
</dbReference>
<evidence type="ECO:0000313" key="13">
    <source>
        <dbReference type="Proteomes" id="UP000317303"/>
    </source>
</evidence>
<sequence>MSQSPPRSSGPNRALRLGIGVVDRTTDALTFIALVVMVLVISWQVFARFFLGFTPGWASEVALLLLCWLALLATAKGVRERSHIAVGLVVDRMPTRLRSAVARLAPLLMAVFGGYLLVKGGEFTYLMTGSTLPGTGLPTAVQYGALPVAGALILVYSVLQLFGMLPAEAPEPQGEESPDTHRADTPDAPAATGDGAGDEAGPTGRRSTSDDDGSQEGDHR</sequence>
<keyword evidence="5 10" id="KW-0812">Transmembrane</keyword>
<keyword evidence="3" id="KW-1003">Cell membrane</keyword>
<gene>
    <name evidence="12" type="ORF">JD82_01758</name>
</gene>
<feature type="transmembrane region" description="Helical" evidence="10">
    <location>
        <begin position="140"/>
        <end position="159"/>
    </location>
</feature>
<dbReference type="AlphaFoldDB" id="A0A660C8I8"/>
<keyword evidence="2" id="KW-0813">Transport</keyword>
<dbReference type="PANTHER" id="PTHR35011:SF11">
    <property type="entry name" value="TRAP TRANSPORTER SMALL PERMEASE PROTEIN"/>
    <property type="match status" value="1"/>
</dbReference>
<evidence type="ECO:0000256" key="4">
    <source>
        <dbReference type="ARBA" id="ARBA00022519"/>
    </source>
</evidence>
<evidence type="ECO:0000256" key="9">
    <source>
        <dbReference type="SAM" id="MobiDB-lite"/>
    </source>
</evidence>
<feature type="domain" description="Tripartite ATP-independent periplasmic transporters DctQ component" evidence="11">
    <location>
        <begin position="37"/>
        <end position="164"/>
    </location>
</feature>
<dbReference type="InterPro" id="IPR055348">
    <property type="entry name" value="DctQ"/>
</dbReference>
<feature type="transmembrane region" description="Helical" evidence="10">
    <location>
        <begin position="57"/>
        <end position="75"/>
    </location>
</feature>
<keyword evidence="13" id="KW-1185">Reference proteome</keyword>
<dbReference type="RefSeq" id="WP_084705965.1">
    <property type="nucleotide sequence ID" value="NZ_JOIJ01000015.1"/>
</dbReference>
<evidence type="ECO:0000256" key="2">
    <source>
        <dbReference type="ARBA" id="ARBA00022448"/>
    </source>
</evidence>
<evidence type="ECO:0000256" key="10">
    <source>
        <dbReference type="SAM" id="Phobius"/>
    </source>
</evidence>
<feature type="compositionally biased region" description="Low complexity" evidence="9">
    <location>
        <begin position="186"/>
        <end position="204"/>
    </location>
</feature>
<feature type="region of interest" description="Disordered" evidence="9">
    <location>
        <begin position="169"/>
        <end position="220"/>
    </location>
</feature>
<evidence type="ECO:0000256" key="3">
    <source>
        <dbReference type="ARBA" id="ARBA00022475"/>
    </source>
</evidence>
<dbReference type="Proteomes" id="UP000317303">
    <property type="component" value="Unassembled WGS sequence"/>
</dbReference>
<proteinExistence type="inferred from homology"/>
<dbReference type="EMBL" id="VLJV01000001">
    <property type="protein sequence ID" value="TWH19920.1"/>
    <property type="molecule type" value="Genomic_DNA"/>
</dbReference>
<reference evidence="12 13" key="1">
    <citation type="submission" date="2019-07" db="EMBL/GenBank/DDBJ databases">
        <title>R&amp;d 2014.</title>
        <authorList>
            <person name="Klenk H.-P."/>
        </authorList>
    </citation>
    <scope>NUCLEOTIDE SEQUENCE [LARGE SCALE GENOMIC DNA]</scope>
    <source>
        <strain evidence="12 13">DSM 43194</strain>
    </source>
</reference>
<evidence type="ECO:0000256" key="7">
    <source>
        <dbReference type="ARBA" id="ARBA00023136"/>
    </source>
</evidence>
<keyword evidence="4" id="KW-0997">Cell inner membrane</keyword>
<feature type="transmembrane region" description="Helical" evidence="10">
    <location>
        <begin position="28"/>
        <end position="51"/>
    </location>
</feature>
<name>A0A660C8I8_9PSEU</name>